<evidence type="ECO:0000313" key="3">
    <source>
        <dbReference type="Proteomes" id="UP000601108"/>
    </source>
</evidence>
<sequence>MSNEFEELQRKWQKNKQNIKNNPEATNKMLATITAKKKSNIRFHYGNISILSIVVLGVAAFFYYVAPVKEIASRIGVFLMIGSLFLRILIEYISILKSKKIDIIDSVLKTTNNTLTFYTFRKRIHGPVTVTIIALYTIGFYMITPEFSIYFSTWQMILIDSSYIIGAIIPFLIIRKSIKKEIRTLLEIIELRNEILEKNNYANEI</sequence>
<feature type="transmembrane region" description="Helical" evidence="1">
    <location>
        <begin position="124"/>
        <end position="143"/>
    </location>
</feature>
<feature type="transmembrane region" description="Helical" evidence="1">
    <location>
        <begin position="71"/>
        <end position="90"/>
    </location>
</feature>
<name>A0A918N2T9_9FLAO</name>
<evidence type="ECO:0000313" key="2">
    <source>
        <dbReference type="EMBL" id="GGX14651.1"/>
    </source>
</evidence>
<proteinExistence type="predicted"/>
<feature type="transmembrane region" description="Helical" evidence="1">
    <location>
        <begin position="149"/>
        <end position="174"/>
    </location>
</feature>
<dbReference type="Proteomes" id="UP000601108">
    <property type="component" value="Unassembled WGS sequence"/>
</dbReference>
<dbReference type="AlphaFoldDB" id="A0A918N2T9"/>
<reference evidence="2 3" key="1">
    <citation type="journal article" date="2014" name="Int. J. Syst. Evol. Microbiol.">
        <title>Complete genome sequence of Corynebacterium casei LMG S-19264T (=DSM 44701T), isolated from a smear-ripened cheese.</title>
        <authorList>
            <consortium name="US DOE Joint Genome Institute (JGI-PGF)"/>
            <person name="Walter F."/>
            <person name="Albersmeier A."/>
            <person name="Kalinowski J."/>
            <person name="Ruckert C."/>
        </authorList>
    </citation>
    <scope>NUCLEOTIDE SEQUENCE [LARGE SCALE GENOMIC DNA]</scope>
    <source>
        <strain evidence="2 3">KCTC 12285</strain>
    </source>
</reference>
<protein>
    <submittedName>
        <fullName evidence="2">Uncharacterized protein</fullName>
    </submittedName>
</protein>
<keyword evidence="1" id="KW-0812">Transmembrane</keyword>
<keyword evidence="1" id="KW-1133">Transmembrane helix</keyword>
<gene>
    <name evidence="2" type="ORF">GCM10007384_15310</name>
</gene>
<keyword evidence="3" id="KW-1185">Reference proteome</keyword>
<keyword evidence="1" id="KW-0472">Membrane</keyword>
<evidence type="ECO:0000256" key="1">
    <source>
        <dbReference type="SAM" id="Phobius"/>
    </source>
</evidence>
<dbReference type="EMBL" id="BMWS01000008">
    <property type="protein sequence ID" value="GGX14651.1"/>
    <property type="molecule type" value="Genomic_DNA"/>
</dbReference>
<feature type="transmembrane region" description="Helical" evidence="1">
    <location>
        <begin position="45"/>
        <end position="65"/>
    </location>
</feature>
<organism evidence="2 3">
    <name type="scientific">Aquimarina muelleri</name>
    <dbReference type="NCBI Taxonomy" id="279356"/>
    <lineage>
        <taxon>Bacteria</taxon>
        <taxon>Pseudomonadati</taxon>
        <taxon>Bacteroidota</taxon>
        <taxon>Flavobacteriia</taxon>
        <taxon>Flavobacteriales</taxon>
        <taxon>Flavobacteriaceae</taxon>
        <taxon>Aquimarina</taxon>
    </lineage>
</organism>
<accession>A0A918N2T9</accession>
<comment type="caution">
    <text evidence="2">The sequence shown here is derived from an EMBL/GenBank/DDBJ whole genome shotgun (WGS) entry which is preliminary data.</text>
</comment>
<dbReference type="RefSeq" id="WP_027411774.1">
    <property type="nucleotide sequence ID" value="NZ_BMWS01000008.1"/>
</dbReference>